<feature type="compositionally biased region" description="Low complexity" evidence="1">
    <location>
        <begin position="49"/>
        <end position="61"/>
    </location>
</feature>
<accession>A0A165I3X7</accession>
<proteinExistence type="predicted"/>
<feature type="non-terminal residue" evidence="2">
    <location>
        <position position="61"/>
    </location>
</feature>
<evidence type="ECO:0000313" key="3">
    <source>
        <dbReference type="Proteomes" id="UP000076842"/>
    </source>
</evidence>
<name>A0A165I3X7_9BASI</name>
<dbReference type="Proteomes" id="UP000076842">
    <property type="component" value="Unassembled WGS sequence"/>
</dbReference>
<sequence>MPPSSPTLSIADSALAATSEGIGPDNTTTQLTTARSATSSPSPPPSAPSSPRFFPRTGSFT</sequence>
<organism evidence="2 3">
    <name type="scientific">Calocera cornea HHB12733</name>
    <dbReference type="NCBI Taxonomy" id="1353952"/>
    <lineage>
        <taxon>Eukaryota</taxon>
        <taxon>Fungi</taxon>
        <taxon>Dikarya</taxon>
        <taxon>Basidiomycota</taxon>
        <taxon>Agaricomycotina</taxon>
        <taxon>Dacrymycetes</taxon>
        <taxon>Dacrymycetales</taxon>
        <taxon>Dacrymycetaceae</taxon>
        <taxon>Calocera</taxon>
    </lineage>
</organism>
<reference evidence="2 3" key="1">
    <citation type="journal article" date="2016" name="Mol. Biol. Evol.">
        <title>Comparative Genomics of Early-Diverging Mushroom-Forming Fungi Provides Insights into the Origins of Lignocellulose Decay Capabilities.</title>
        <authorList>
            <person name="Nagy L.G."/>
            <person name="Riley R."/>
            <person name="Tritt A."/>
            <person name="Adam C."/>
            <person name="Daum C."/>
            <person name="Floudas D."/>
            <person name="Sun H."/>
            <person name="Yadav J.S."/>
            <person name="Pangilinan J."/>
            <person name="Larsson K.H."/>
            <person name="Matsuura K."/>
            <person name="Barry K."/>
            <person name="Labutti K."/>
            <person name="Kuo R."/>
            <person name="Ohm R.A."/>
            <person name="Bhattacharya S.S."/>
            <person name="Shirouzu T."/>
            <person name="Yoshinaga Y."/>
            <person name="Martin F.M."/>
            <person name="Grigoriev I.V."/>
            <person name="Hibbett D.S."/>
        </authorList>
    </citation>
    <scope>NUCLEOTIDE SEQUENCE [LARGE SCALE GENOMIC DNA]</scope>
    <source>
        <strain evidence="2 3">HHB12733</strain>
    </source>
</reference>
<dbReference type="AlphaFoldDB" id="A0A165I3X7"/>
<evidence type="ECO:0000256" key="1">
    <source>
        <dbReference type="SAM" id="MobiDB-lite"/>
    </source>
</evidence>
<feature type="region of interest" description="Disordered" evidence="1">
    <location>
        <begin position="17"/>
        <end position="61"/>
    </location>
</feature>
<dbReference type="EMBL" id="KV423934">
    <property type="protein sequence ID" value="KZT60097.1"/>
    <property type="molecule type" value="Genomic_DNA"/>
</dbReference>
<gene>
    <name evidence="2" type="ORF">CALCODRAFT_492868</name>
</gene>
<dbReference type="InParanoid" id="A0A165I3X7"/>
<keyword evidence="3" id="KW-1185">Reference proteome</keyword>
<evidence type="ECO:0000313" key="2">
    <source>
        <dbReference type="EMBL" id="KZT60097.1"/>
    </source>
</evidence>
<protein>
    <submittedName>
        <fullName evidence="2">Uncharacterized protein</fullName>
    </submittedName>
</protein>
<feature type="compositionally biased region" description="Low complexity" evidence="1">
    <location>
        <begin position="27"/>
        <end position="40"/>
    </location>
</feature>